<evidence type="ECO:0000313" key="4">
    <source>
        <dbReference type="Proteomes" id="UP000007076"/>
    </source>
</evidence>
<dbReference type="CDD" id="cd07043">
    <property type="entry name" value="STAS_anti-anti-sigma_factors"/>
    <property type="match status" value="1"/>
</dbReference>
<gene>
    <name evidence="3" type="ordered locus">KSE_05040</name>
</gene>
<evidence type="ECO:0000256" key="1">
    <source>
        <dbReference type="SAM" id="MobiDB-lite"/>
    </source>
</evidence>
<dbReference type="eggNOG" id="COG1366">
    <property type="taxonomic scope" value="Bacteria"/>
</dbReference>
<evidence type="ECO:0000313" key="3">
    <source>
        <dbReference type="EMBL" id="BAJ26350.1"/>
    </source>
</evidence>
<keyword evidence="4" id="KW-1185">Reference proteome</keyword>
<evidence type="ECO:0000259" key="2">
    <source>
        <dbReference type="PROSITE" id="PS50801"/>
    </source>
</evidence>
<dbReference type="Proteomes" id="UP000007076">
    <property type="component" value="Chromosome"/>
</dbReference>
<accession>E4N569</accession>
<dbReference type="KEGG" id="ksk:KSE_05040"/>
<proteinExistence type="predicted"/>
<dbReference type="HOGENOM" id="CLU_1882971_0_0_11"/>
<dbReference type="PROSITE" id="PS50801">
    <property type="entry name" value="STAS"/>
    <property type="match status" value="1"/>
</dbReference>
<dbReference type="PATRIC" id="fig|452652.3.peg.501"/>
<dbReference type="Gene3D" id="3.30.750.24">
    <property type="entry name" value="STAS domain"/>
    <property type="match status" value="1"/>
</dbReference>
<dbReference type="InterPro" id="IPR058548">
    <property type="entry name" value="MlaB-like_STAS"/>
</dbReference>
<feature type="domain" description="STAS" evidence="2">
    <location>
        <begin position="7"/>
        <end position="97"/>
    </location>
</feature>
<dbReference type="STRING" id="452652.KSE_05040"/>
<dbReference type="Pfam" id="PF13466">
    <property type="entry name" value="STAS_2"/>
    <property type="match status" value="1"/>
</dbReference>
<name>E4N569_KITSK</name>
<feature type="compositionally biased region" description="Basic and acidic residues" evidence="1">
    <location>
        <begin position="109"/>
        <end position="120"/>
    </location>
</feature>
<feature type="region of interest" description="Disordered" evidence="1">
    <location>
        <begin position="101"/>
        <end position="135"/>
    </location>
</feature>
<dbReference type="AlphaFoldDB" id="E4N569"/>
<reference evidence="3 4" key="1">
    <citation type="journal article" date="2010" name="DNA Res.">
        <title>Genome sequence of Kitasatospora setae NBRC 14216T: an evolutionary snapshot of the family Streptomycetaceae.</title>
        <authorList>
            <person name="Ichikawa N."/>
            <person name="Oguchi A."/>
            <person name="Ikeda H."/>
            <person name="Ishikawa J."/>
            <person name="Kitani S."/>
            <person name="Watanabe Y."/>
            <person name="Nakamura S."/>
            <person name="Katano Y."/>
            <person name="Kishi E."/>
            <person name="Sasagawa M."/>
            <person name="Ankai A."/>
            <person name="Fukui S."/>
            <person name="Hashimoto Y."/>
            <person name="Kamata S."/>
            <person name="Otoguro M."/>
            <person name="Tanikawa S."/>
            <person name="Nihira T."/>
            <person name="Horinouchi S."/>
            <person name="Ohnishi Y."/>
            <person name="Hayakawa M."/>
            <person name="Kuzuyama T."/>
            <person name="Arisawa A."/>
            <person name="Nomoto F."/>
            <person name="Miura H."/>
            <person name="Takahashi Y."/>
            <person name="Fujita N."/>
        </authorList>
    </citation>
    <scope>NUCLEOTIDE SEQUENCE [LARGE SCALE GENOMIC DNA]</scope>
    <source>
        <strain evidence="4">ATCC 33774 / DSM 43861 / JCM 3304 / KCC A-0304 / NBRC 14216 / KM-6054</strain>
    </source>
</reference>
<dbReference type="InterPro" id="IPR036513">
    <property type="entry name" value="STAS_dom_sf"/>
</dbReference>
<protein>
    <submittedName>
        <fullName evidence="3">Putative antagonist protein</fullName>
    </submittedName>
</protein>
<dbReference type="RefSeq" id="WP_014133669.1">
    <property type="nucleotide sequence ID" value="NC_016109.1"/>
</dbReference>
<sequence length="135" mass="14720">MVRAPDLRIETRRSGGTVRCALVGALHQDNQEAFARALARGLRARPDRLRVDLRAVDLFTSAGLNALLRAGLAARVLGVALALDSPSRCVRRVLESTRSAPYLPVENSDPLRERRADRGRPPGRPRAGRDPAGPR</sequence>
<dbReference type="EMBL" id="AP010968">
    <property type="protein sequence ID" value="BAJ26350.1"/>
    <property type="molecule type" value="Genomic_DNA"/>
</dbReference>
<organism evidence="3 4">
    <name type="scientific">Kitasatospora setae (strain ATCC 33774 / DSM 43861 / JCM 3304 / KCC A-0304 / NBRC 14216 / KM-6054)</name>
    <name type="common">Streptomyces setae</name>
    <dbReference type="NCBI Taxonomy" id="452652"/>
    <lineage>
        <taxon>Bacteria</taxon>
        <taxon>Bacillati</taxon>
        <taxon>Actinomycetota</taxon>
        <taxon>Actinomycetes</taxon>
        <taxon>Kitasatosporales</taxon>
        <taxon>Streptomycetaceae</taxon>
        <taxon>Kitasatospora</taxon>
    </lineage>
</organism>
<dbReference type="SUPFAM" id="SSF52091">
    <property type="entry name" value="SpoIIaa-like"/>
    <property type="match status" value="1"/>
</dbReference>
<dbReference type="InterPro" id="IPR002645">
    <property type="entry name" value="STAS_dom"/>
</dbReference>